<dbReference type="Proteomes" id="UP000008204">
    <property type="component" value="Chromosome"/>
</dbReference>
<protein>
    <submittedName>
        <fullName evidence="2">Malto-oligosyltrehalose synthase</fullName>
    </submittedName>
</protein>
<sequence>MKIPSATYRIQFNSQFNFHDAEKIIPYLKQLGISDVYASPILKAKSGSTHGYDVVDYHQINPELGSEEDFKTLVSNLQELGMGWVQDIVPNHMAYDSQNKYLMDVLENGPYSDYFDYFDIDWEHPYTDIKGKILTPLLGDFYSTCLENNEIKLRYDEAGFSINYYQLKIPLRIESYSKLIEYDFKRVSDILGEEHNDIVKMLGILYIINNIAQVTDKKKRKEQSNFVKTILGELYRGNSVIQDFIDTNIKIFNNEIEPQNDYNLLDELLSDQFFRLSFWKVGAEELNYRRFFTINELICLKNEKPEVFEDTHKLIIELVNAGLITGLRIDHIDGLYNPTEYLERLREKTGDIYIVVEKIIELEKAYFSRQEEMPITWPIQGTSGYDFLDSVNSIFVFYQEEAPEKITNIYHKFTNKKKPYQEILIDKKRLIADKNLAGDVENLANFLKKIAGKYRYGRDFTLNGLRKAIIEVLVFFPVYRSYITCEEIQDSDHEYIEEAIQKAKAQMPQLVNEFNFIQKILLLEDQAFLSAEERELWLHFVMKFQQASSPLTAKGVEDTALYVYHRLISLNEVGGNPDLLGISAGVFHYFNQKRQDHWTHSLNATSTHDTKRSADVRSRINVLSEIPEEWESEVMTWQDLNSSHKHRTHQKMIPDGNDEYFLYQTLIGTFPFNQEDYPEFIERIKNYVIKAVREAKVHTAWLKPDLEYEEKFTHFVETILQPSEENLFLEKLRYFHEKIAYYGVFNALSQTLLKITSPGVPDFYQGTELWDFSLVDPDNRRPVDFAKRISLLEELQQQAESDILGLMKQLLTNYQDGRIKLFLTYRTLLARQQHLDLFQKGAYIPLEVIGKYQEHLIAFARYYNQTTAITLVPRFLTRLIDPYHPPLGSEVWGDTQLVIPHTFQANWTDALSDRQIAPANVISIGEILQHFPVALLIGHNSP</sequence>
<evidence type="ECO:0000259" key="1">
    <source>
        <dbReference type="SMART" id="SM00642"/>
    </source>
</evidence>
<dbReference type="RefSeq" id="WP_012594729.1">
    <property type="nucleotide sequence ID" value="NC_011726.1"/>
</dbReference>
<evidence type="ECO:0000313" key="2">
    <source>
        <dbReference type="EMBL" id="ACK65455.1"/>
    </source>
</evidence>
<dbReference type="PANTHER" id="PTHR10357">
    <property type="entry name" value="ALPHA-AMYLASE FAMILY MEMBER"/>
    <property type="match status" value="1"/>
</dbReference>
<dbReference type="SUPFAM" id="SSF51445">
    <property type="entry name" value="(Trans)glycosidases"/>
    <property type="match status" value="1"/>
</dbReference>
<dbReference type="AlphaFoldDB" id="B7K4J0"/>
<dbReference type="HOGENOM" id="CLU_005045_1_0_3"/>
<dbReference type="PANTHER" id="PTHR10357:SF216">
    <property type="entry name" value="MALTOOLIGOSYL TREHALOSE SYNTHASE-RELATED"/>
    <property type="match status" value="1"/>
</dbReference>
<dbReference type="InterPro" id="IPR006047">
    <property type="entry name" value="GH13_cat_dom"/>
</dbReference>
<evidence type="ECO:0000313" key="3">
    <source>
        <dbReference type="Proteomes" id="UP000008204"/>
    </source>
</evidence>
<feature type="domain" description="Glycosyl hydrolase family 13 catalytic" evidence="1">
    <location>
        <begin position="18"/>
        <end position="506"/>
    </location>
</feature>
<dbReference type="GO" id="GO:0047470">
    <property type="term" value="F:(1,4)-alpha-D-glucan 1-alpha-D-glucosylmutase activity"/>
    <property type="evidence" value="ECO:0007669"/>
    <property type="project" value="TreeGrafter"/>
</dbReference>
<reference evidence="3" key="1">
    <citation type="journal article" date="2011" name="MBio">
        <title>Novel metabolic attributes of the genus Cyanothece, comprising a group of unicellular nitrogen-fixing Cyanobacteria.</title>
        <authorList>
            <person name="Bandyopadhyay A."/>
            <person name="Elvitigala T."/>
            <person name="Welsh E."/>
            <person name="Stockel J."/>
            <person name="Liberton M."/>
            <person name="Min H."/>
            <person name="Sherman L.A."/>
            <person name="Pakrasi H.B."/>
        </authorList>
    </citation>
    <scope>NUCLEOTIDE SEQUENCE [LARGE SCALE GENOMIC DNA]</scope>
    <source>
        <strain evidence="3">PCC 8801</strain>
    </source>
</reference>
<dbReference type="Gene3D" id="3.20.20.80">
    <property type="entry name" value="Glycosidases"/>
    <property type="match status" value="4"/>
</dbReference>
<dbReference type="GO" id="GO:0030980">
    <property type="term" value="P:alpha-glucan catabolic process"/>
    <property type="evidence" value="ECO:0007669"/>
    <property type="project" value="TreeGrafter"/>
</dbReference>
<dbReference type="InterPro" id="IPR012767">
    <property type="entry name" value="Trehalose_TreY"/>
</dbReference>
<dbReference type="NCBIfam" id="TIGR02401">
    <property type="entry name" value="trehalose_TreY"/>
    <property type="match status" value="1"/>
</dbReference>
<keyword evidence="3" id="KW-1185">Reference proteome</keyword>
<name>B7K4J0_RIPO1</name>
<dbReference type="EMBL" id="CP001287">
    <property type="protein sequence ID" value="ACK65455.1"/>
    <property type="molecule type" value="Genomic_DNA"/>
</dbReference>
<accession>B7K4J0</accession>
<dbReference type="SMART" id="SM00642">
    <property type="entry name" value="Aamy"/>
    <property type="match status" value="1"/>
</dbReference>
<dbReference type="CAZy" id="GH13">
    <property type="family name" value="Glycoside Hydrolase Family 13"/>
</dbReference>
<dbReference type="eggNOG" id="COG3280">
    <property type="taxonomic scope" value="Bacteria"/>
</dbReference>
<dbReference type="InterPro" id="IPR017853">
    <property type="entry name" value="GH"/>
</dbReference>
<proteinExistence type="predicted"/>
<dbReference type="STRING" id="41431.PCC8801_1395"/>
<dbReference type="KEGG" id="cyp:PCC8801_1395"/>
<gene>
    <name evidence="2" type="ordered locus">PCC8801_1395</name>
</gene>
<dbReference type="GO" id="GO:0005992">
    <property type="term" value="P:trehalose biosynthetic process"/>
    <property type="evidence" value="ECO:0007669"/>
    <property type="project" value="TreeGrafter"/>
</dbReference>
<dbReference type="OrthoDB" id="9805159at2"/>
<organism evidence="2 3">
    <name type="scientific">Rippkaea orientalis (strain PCC 8801 / RF-1)</name>
    <name type="common">Cyanothece sp. (strain PCC 8801)</name>
    <dbReference type="NCBI Taxonomy" id="41431"/>
    <lineage>
        <taxon>Bacteria</taxon>
        <taxon>Bacillati</taxon>
        <taxon>Cyanobacteriota</taxon>
        <taxon>Cyanophyceae</taxon>
        <taxon>Oscillatoriophycideae</taxon>
        <taxon>Chroococcales</taxon>
        <taxon>Aphanothecaceae</taxon>
        <taxon>Rippkaea</taxon>
        <taxon>Rippkaea orientalis</taxon>
    </lineage>
</organism>
<dbReference type="Pfam" id="PF00128">
    <property type="entry name" value="Alpha-amylase"/>
    <property type="match status" value="1"/>
</dbReference>
<dbReference type="CDD" id="cd11336">
    <property type="entry name" value="AmyAc_MTSase"/>
    <property type="match status" value="1"/>
</dbReference>